<comment type="caution">
    <text evidence="3">The sequence shown here is derived from an EMBL/GenBank/DDBJ whole genome shotgun (WGS) entry which is preliminary data.</text>
</comment>
<sequence length="122" mass="14021">MGHRWAVFFDLTDMICTFWSWAQAAAAARRCLISIDESSFPRRKRRPSTKYLHFESFLRQPRFAQIRPPQSPPHAATPVACSDPPPFRPPPLRRCRYLLCAPSPRSRPAKRRPAAVAPLTRP</sequence>
<feature type="region of interest" description="Disordered" evidence="1">
    <location>
        <begin position="65"/>
        <end position="85"/>
    </location>
</feature>
<proteinExistence type="predicted"/>
<feature type="chain" id="PRO_5035884017" evidence="2">
    <location>
        <begin position="28"/>
        <end position="122"/>
    </location>
</feature>
<accession>A0A8T0RUX8</accession>
<reference evidence="3 4" key="1">
    <citation type="submission" date="2020-05" db="EMBL/GenBank/DDBJ databases">
        <title>WGS assembly of Panicum virgatum.</title>
        <authorList>
            <person name="Lovell J.T."/>
            <person name="Jenkins J."/>
            <person name="Shu S."/>
            <person name="Juenger T.E."/>
            <person name="Schmutz J."/>
        </authorList>
    </citation>
    <scope>NUCLEOTIDE SEQUENCE [LARGE SCALE GENOMIC DNA]</scope>
    <source>
        <strain evidence="4">cv. AP13</strain>
    </source>
</reference>
<gene>
    <name evidence="3" type="ORF">PVAP13_5NG349481</name>
</gene>
<dbReference type="Proteomes" id="UP000823388">
    <property type="component" value="Chromosome 5N"/>
</dbReference>
<dbReference type="EMBL" id="CM029046">
    <property type="protein sequence ID" value="KAG2588568.1"/>
    <property type="molecule type" value="Genomic_DNA"/>
</dbReference>
<evidence type="ECO:0000313" key="3">
    <source>
        <dbReference type="EMBL" id="KAG2588568.1"/>
    </source>
</evidence>
<protein>
    <submittedName>
        <fullName evidence="3">Uncharacterized protein</fullName>
    </submittedName>
</protein>
<organism evidence="3 4">
    <name type="scientific">Panicum virgatum</name>
    <name type="common">Blackwell switchgrass</name>
    <dbReference type="NCBI Taxonomy" id="38727"/>
    <lineage>
        <taxon>Eukaryota</taxon>
        <taxon>Viridiplantae</taxon>
        <taxon>Streptophyta</taxon>
        <taxon>Embryophyta</taxon>
        <taxon>Tracheophyta</taxon>
        <taxon>Spermatophyta</taxon>
        <taxon>Magnoliopsida</taxon>
        <taxon>Liliopsida</taxon>
        <taxon>Poales</taxon>
        <taxon>Poaceae</taxon>
        <taxon>PACMAD clade</taxon>
        <taxon>Panicoideae</taxon>
        <taxon>Panicodae</taxon>
        <taxon>Paniceae</taxon>
        <taxon>Panicinae</taxon>
        <taxon>Panicum</taxon>
        <taxon>Panicum sect. Hiantes</taxon>
    </lineage>
</organism>
<evidence type="ECO:0000256" key="2">
    <source>
        <dbReference type="SAM" id="SignalP"/>
    </source>
</evidence>
<evidence type="ECO:0000256" key="1">
    <source>
        <dbReference type="SAM" id="MobiDB-lite"/>
    </source>
</evidence>
<feature type="region of interest" description="Disordered" evidence="1">
    <location>
        <begin position="103"/>
        <end position="122"/>
    </location>
</feature>
<keyword evidence="4" id="KW-1185">Reference proteome</keyword>
<name>A0A8T0RUX8_PANVG</name>
<evidence type="ECO:0000313" key="4">
    <source>
        <dbReference type="Proteomes" id="UP000823388"/>
    </source>
</evidence>
<feature type="signal peptide" evidence="2">
    <location>
        <begin position="1"/>
        <end position="27"/>
    </location>
</feature>
<keyword evidence="2" id="KW-0732">Signal</keyword>
<dbReference type="AlphaFoldDB" id="A0A8T0RUX8"/>